<keyword evidence="7" id="KW-1185">Reference proteome</keyword>
<evidence type="ECO:0000313" key="8">
    <source>
        <dbReference type="WBParaSite" id="PSAMB.scaffold3741size17051.g22364.t1"/>
    </source>
</evidence>
<dbReference type="Proteomes" id="UP000887566">
    <property type="component" value="Unplaced"/>
</dbReference>
<proteinExistence type="predicted"/>
<protein>
    <submittedName>
        <fullName evidence="8">G-protein coupled receptors family 1 profile domain-containing protein</fullName>
    </submittedName>
</protein>
<feature type="transmembrane region" description="Helical" evidence="5">
    <location>
        <begin position="18"/>
        <end position="37"/>
    </location>
</feature>
<reference evidence="8" key="1">
    <citation type="submission" date="2022-11" db="UniProtKB">
        <authorList>
            <consortium name="WormBaseParasite"/>
        </authorList>
    </citation>
    <scope>IDENTIFICATION</scope>
</reference>
<keyword evidence="2 5" id="KW-0812">Transmembrane</keyword>
<evidence type="ECO:0000256" key="4">
    <source>
        <dbReference type="ARBA" id="ARBA00023136"/>
    </source>
</evidence>
<evidence type="ECO:0000313" key="7">
    <source>
        <dbReference type="Proteomes" id="UP000887566"/>
    </source>
</evidence>
<evidence type="ECO:0000259" key="6">
    <source>
        <dbReference type="PROSITE" id="PS50262"/>
    </source>
</evidence>
<feature type="transmembrane region" description="Helical" evidence="5">
    <location>
        <begin position="264"/>
        <end position="285"/>
    </location>
</feature>
<dbReference type="GO" id="GO:0004930">
    <property type="term" value="F:G protein-coupled receptor activity"/>
    <property type="evidence" value="ECO:0007669"/>
    <property type="project" value="InterPro"/>
</dbReference>
<name>A0A914WCN9_9BILA</name>
<accession>A0A914WCN9</accession>
<comment type="subcellular location">
    <subcellularLocation>
        <location evidence="1">Membrane</location>
    </subcellularLocation>
</comment>
<feature type="transmembrane region" description="Helical" evidence="5">
    <location>
        <begin position="186"/>
        <end position="206"/>
    </location>
</feature>
<keyword evidence="3 5" id="KW-1133">Transmembrane helix</keyword>
<dbReference type="WBParaSite" id="PSAMB.scaffold3741size17051.g22364.t1">
    <property type="protein sequence ID" value="PSAMB.scaffold3741size17051.g22364.t1"/>
    <property type="gene ID" value="PSAMB.scaffold3741size17051.g22364"/>
</dbReference>
<dbReference type="InterPro" id="IPR047130">
    <property type="entry name" value="7TM_GPCR_Srsx_nematod"/>
</dbReference>
<sequence length="348" mass="38520">MNAVPADIQAMINLNIEYIVVGASIMIENIIVMLVFLSSSSLRRKYHLLIALAIADALAGCSTLTAGYGRHLIYTKWPDLPNSTTVMDCVRTGWPPLLAIGGLWPATLVLVIGIERALAVFTPMFYHARYTTKHRWFLIIASLLIVLIGLLCAYLDAALRNGSKPAKFACSMDDTFPPLFNHYHRTAIICLHIAGLCLSVTAFQSARKQSRLAGSRGTEMRGEMKRIVAIMAISGFSTVLVSCPMFILWGFYLGIFSLPAGLSSYFFFIVFNCNSSLGLFIYLFLKKDFRSHFVHLITFKSLRFHGAARASAQPVAASSSDHNSRAAGHFTSRQSRAVQWNNFRHGAL</sequence>
<dbReference type="InterPro" id="IPR017452">
    <property type="entry name" value="GPCR_Rhodpsn_7TM"/>
</dbReference>
<dbReference type="GO" id="GO:0016020">
    <property type="term" value="C:membrane"/>
    <property type="evidence" value="ECO:0007669"/>
    <property type="project" value="UniProtKB-SubCell"/>
</dbReference>
<dbReference type="Gene3D" id="1.20.1070.10">
    <property type="entry name" value="Rhodopsin 7-helix transmembrane proteins"/>
    <property type="match status" value="1"/>
</dbReference>
<dbReference type="SMART" id="SM01381">
    <property type="entry name" value="7TM_GPCR_Srsx"/>
    <property type="match status" value="1"/>
</dbReference>
<feature type="transmembrane region" description="Helical" evidence="5">
    <location>
        <begin position="227"/>
        <end position="252"/>
    </location>
</feature>
<keyword evidence="4 5" id="KW-0472">Membrane</keyword>
<evidence type="ECO:0000256" key="5">
    <source>
        <dbReference type="SAM" id="Phobius"/>
    </source>
</evidence>
<feature type="domain" description="G-protein coupled receptors family 1 profile" evidence="6">
    <location>
        <begin position="28"/>
        <end position="282"/>
    </location>
</feature>
<organism evidence="7 8">
    <name type="scientific">Plectus sambesii</name>
    <dbReference type="NCBI Taxonomy" id="2011161"/>
    <lineage>
        <taxon>Eukaryota</taxon>
        <taxon>Metazoa</taxon>
        <taxon>Ecdysozoa</taxon>
        <taxon>Nematoda</taxon>
        <taxon>Chromadorea</taxon>
        <taxon>Plectida</taxon>
        <taxon>Plectina</taxon>
        <taxon>Plectoidea</taxon>
        <taxon>Plectidae</taxon>
        <taxon>Plectus</taxon>
    </lineage>
</organism>
<dbReference type="SUPFAM" id="SSF81321">
    <property type="entry name" value="Family A G protein-coupled receptor-like"/>
    <property type="match status" value="1"/>
</dbReference>
<dbReference type="Pfam" id="PF10320">
    <property type="entry name" value="7TM_GPCR_Srsx"/>
    <property type="match status" value="1"/>
</dbReference>
<dbReference type="AlphaFoldDB" id="A0A914WCN9"/>
<dbReference type="PANTHER" id="PTHR23360">
    <property type="entry name" value="G-PROTEIN COUPLED RECEPTORS FAMILY 1 PROFILE DOMAIN-CONTAINING PROTEIN-RELATED"/>
    <property type="match status" value="1"/>
</dbReference>
<dbReference type="PROSITE" id="PS50262">
    <property type="entry name" value="G_PROTEIN_RECEP_F1_2"/>
    <property type="match status" value="1"/>
</dbReference>
<feature type="transmembrane region" description="Helical" evidence="5">
    <location>
        <begin position="93"/>
        <end position="114"/>
    </location>
</feature>
<evidence type="ECO:0000256" key="3">
    <source>
        <dbReference type="ARBA" id="ARBA00022989"/>
    </source>
</evidence>
<dbReference type="InterPro" id="IPR019424">
    <property type="entry name" value="7TM_GPCR_Srsx"/>
</dbReference>
<evidence type="ECO:0000256" key="2">
    <source>
        <dbReference type="ARBA" id="ARBA00022692"/>
    </source>
</evidence>
<feature type="transmembrane region" description="Helical" evidence="5">
    <location>
        <begin position="135"/>
        <end position="157"/>
    </location>
</feature>
<dbReference type="InterPro" id="IPR000276">
    <property type="entry name" value="GPCR_Rhodpsn"/>
</dbReference>
<evidence type="ECO:0000256" key="1">
    <source>
        <dbReference type="ARBA" id="ARBA00004370"/>
    </source>
</evidence>
<feature type="transmembrane region" description="Helical" evidence="5">
    <location>
        <begin position="49"/>
        <end position="73"/>
    </location>
</feature>